<feature type="region of interest" description="Disordered" evidence="5">
    <location>
        <begin position="1"/>
        <end position="234"/>
    </location>
</feature>
<feature type="compositionally biased region" description="Acidic residues" evidence="5">
    <location>
        <begin position="209"/>
        <end position="223"/>
    </location>
</feature>
<evidence type="ECO:0000256" key="2">
    <source>
        <dbReference type="ARBA" id="ARBA00022771"/>
    </source>
</evidence>
<feature type="compositionally biased region" description="Basic and acidic residues" evidence="5">
    <location>
        <begin position="198"/>
        <end position="208"/>
    </location>
</feature>
<proteinExistence type="predicted"/>
<feature type="compositionally biased region" description="Basic and acidic residues" evidence="5">
    <location>
        <begin position="100"/>
        <end position="113"/>
    </location>
</feature>
<evidence type="ECO:0000256" key="1">
    <source>
        <dbReference type="ARBA" id="ARBA00022723"/>
    </source>
</evidence>
<feature type="compositionally biased region" description="Low complexity" evidence="5">
    <location>
        <begin position="174"/>
        <end position="188"/>
    </location>
</feature>
<keyword evidence="1 4" id="KW-0479">Metal-binding</keyword>
<feature type="compositionally biased region" description="Low complexity" evidence="5">
    <location>
        <begin position="587"/>
        <end position="606"/>
    </location>
</feature>
<evidence type="ECO:0000313" key="7">
    <source>
        <dbReference type="EMBL" id="CAG9809542.1"/>
    </source>
</evidence>
<dbReference type="InterPro" id="IPR000571">
    <property type="entry name" value="Znf_CCCH"/>
</dbReference>
<dbReference type="Pfam" id="PF18044">
    <property type="entry name" value="zf-CCCH_4"/>
    <property type="match status" value="1"/>
</dbReference>
<feature type="compositionally biased region" description="Basic and acidic residues" evidence="5">
    <location>
        <begin position="614"/>
        <end position="631"/>
    </location>
</feature>
<evidence type="ECO:0000256" key="5">
    <source>
        <dbReference type="SAM" id="MobiDB-lite"/>
    </source>
</evidence>
<dbReference type="InterPro" id="IPR041367">
    <property type="entry name" value="Znf-CCCH_4"/>
</dbReference>
<name>A0A9N9S586_9DIPT</name>
<feature type="compositionally biased region" description="Pro residues" evidence="5">
    <location>
        <begin position="383"/>
        <end position="396"/>
    </location>
</feature>
<feature type="compositionally biased region" description="Basic and acidic residues" evidence="5">
    <location>
        <begin position="70"/>
        <end position="79"/>
    </location>
</feature>
<accession>A0A9N9S586</accession>
<feature type="compositionally biased region" description="Basic and acidic residues" evidence="5">
    <location>
        <begin position="443"/>
        <end position="454"/>
    </location>
</feature>
<feature type="domain" description="C3H1-type" evidence="6">
    <location>
        <begin position="232"/>
        <end position="259"/>
    </location>
</feature>
<dbReference type="Proteomes" id="UP001153620">
    <property type="component" value="Chromosome 3"/>
</dbReference>
<dbReference type="Gene3D" id="4.10.1000.10">
    <property type="entry name" value="Zinc finger, CCCH-type"/>
    <property type="match status" value="1"/>
</dbReference>
<reference evidence="7" key="2">
    <citation type="submission" date="2022-10" db="EMBL/GenBank/DDBJ databases">
        <authorList>
            <consortium name="ENA_rothamsted_submissions"/>
            <consortium name="culmorum"/>
            <person name="King R."/>
        </authorList>
    </citation>
    <scope>NUCLEOTIDE SEQUENCE</scope>
</reference>
<keyword evidence="3 4" id="KW-0862">Zinc</keyword>
<protein>
    <recommendedName>
        <fullName evidence="6">C3H1-type domain-containing protein</fullName>
    </recommendedName>
</protein>
<reference evidence="7" key="1">
    <citation type="submission" date="2022-01" db="EMBL/GenBank/DDBJ databases">
        <authorList>
            <person name="King R."/>
        </authorList>
    </citation>
    <scope>NUCLEOTIDE SEQUENCE</scope>
</reference>
<dbReference type="InterPro" id="IPR052647">
    <property type="entry name" value="Zinc_finger_CCCH-type"/>
</dbReference>
<keyword evidence="8" id="KW-1185">Reference proteome</keyword>
<feature type="compositionally biased region" description="Low complexity" evidence="5">
    <location>
        <begin position="10"/>
        <end position="28"/>
    </location>
</feature>
<feature type="compositionally biased region" description="Low complexity" evidence="5">
    <location>
        <begin position="482"/>
        <end position="512"/>
    </location>
</feature>
<dbReference type="GO" id="GO:0008270">
    <property type="term" value="F:zinc ion binding"/>
    <property type="evidence" value="ECO:0007669"/>
    <property type="project" value="UniProtKB-KW"/>
</dbReference>
<evidence type="ECO:0000256" key="4">
    <source>
        <dbReference type="PROSITE-ProRule" id="PRU00723"/>
    </source>
</evidence>
<feature type="zinc finger region" description="C3H1-type" evidence="4">
    <location>
        <begin position="232"/>
        <end position="259"/>
    </location>
</feature>
<dbReference type="OrthoDB" id="10072532at2759"/>
<dbReference type="EMBL" id="OU895879">
    <property type="protein sequence ID" value="CAG9809542.1"/>
    <property type="molecule type" value="Genomic_DNA"/>
</dbReference>
<feature type="compositionally biased region" description="Basic and acidic residues" evidence="5">
    <location>
        <begin position="418"/>
        <end position="430"/>
    </location>
</feature>
<sequence length="690" mass="77322">MESDDDSRTSNSSGSSNSSSNGPASPAPQNDNENESNDQPERSNSVSQDSNSIQDIQDNSNQGHKSPSPVHDKSNEQEQSKSGQDDEEELELSDIDDDESNKNNKKDISHEDLSDISDLESSNGPPSPEYTDLRQKLQNKRQNGSTNELDMKNDEDELDFEDDEVKESSESVKKQPQMQQQQQQLPPQESKDSGNGSVKEDGEHKSDIELESGEELEDGEVTDGDEKRPEESEPKAVCRFFTRGQCTWGMSCRFLHPGTTDKGNYTMFDLVRPIPVPQGNMGMMPSYDYRTERPPIHHAPHIPPNYGGPARPPLPANDNESAWERGLRTAKEMMRKANKRKEQDMDFDEKKMNLSGPPDEVERDPYYVRGSPEDAPAFEKLPRGPPPMRGGPPFSPPAKFARNAAFYEADQYGRMPRSYRELPPHRMPHYEDEEIGKRRPNRPTREVIVEKASDDWNDPWMRKKSPGRGGSSKGRKGRERSYSSNSSYSSSSSSSRSRSRSHSSSDSSPNPNNRRRFDSKNSREHITPRKVDRKSRSTSLKRRHSPVRPRITKKAISPVVVPKRAKKQVSPSAIKAVSGQRKKRDSSSSSGGSESDSSYSSSTSSSKGKKRREKLASERKPAAAKKVEMTKKRAISPVQQPAAKEDDKPVEKPSEKASAAAKLKSSRREELLKQLKAVEDAIARKRSKIT</sequence>
<keyword evidence="2 4" id="KW-0863">Zinc-finger</keyword>
<dbReference type="PANTHER" id="PTHR46582:SF1">
    <property type="entry name" value="ZINC FINGER CCCH DOMAIN-CONTAINING PROTEIN 18"/>
    <property type="match status" value="1"/>
</dbReference>
<dbReference type="InterPro" id="IPR036855">
    <property type="entry name" value="Znf_CCCH_sf"/>
</dbReference>
<organism evidence="7 8">
    <name type="scientific">Chironomus riparius</name>
    <dbReference type="NCBI Taxonomy" id="315576"/>
    <lineage>
        <taxon>Eukaryota</taxon>
        <taxon>Metazoa</taxon>
        <taxon>Ecdysozoa</taxon>
        <taxon>Arthropoda</taxon>
        <taxon>Hexapoda</taxon>
        <taxon>Insecta</taxon>
        <taxon>Pterygota</taxon>
        <taxon>Neoptera</taxon>
        <taxon>Endopterygota</taxon>
        <taxon>Diptera</taxon>
        <taxon>Nematocera</taxon>
        <taxon>Chironomoidea</taxon>
        <taxon>Chironomidae</taxon>
        <taxon>Chironominae</taxon>
        <taxon>Chironomus</taxon>
    </lineage>
</organism>
<dbReference type="GO" id="GO:0003723">
    <property type="term" value="F:RNA binding"/>
    <property type="evidence" value="ECO:0007669"/>
    <property type="project" value="TreeGrafter"/>
</dbReference>
<dbReference type="PROSITE" id="PS50103">
    <property type="entry name" value="ZF_C3H1"/>
    <property type="match status" value="1"/>
</dbReference>
<dbReference type="GO" id="GO:0071011">
    <property type="term" value="C:precatalytic spliceosome"/>
    <property type="evidence" value="ECO:0007669"/>
    <property type="project" value="TreeGrafter"/>
</dbReference>
<feature type="compositionally biased region" description="Basic and acidic residues" evidence="5">
    <location>
        <begin position="643"/>
        <end position="655"/>
    </location>
</feature>
<feature type="compositionally biased region" description="Polar residues" evidence="5">
    <location>
        <begin position="42"/>
        <end position="65"/>
    </location>
</feature>
<feature type="compositionally biased region" description="Acidic residues" evidence="5">
    <location>
        <begin position="85"/>
        <end position="99"/>
    </location>
</feature>
<evidence type="ECO:0000259" key="6">
    <source>
        <dbReference type="PROSITE" id="PS50103"/>
    </source>
</evidence>
<dbReference type="PANTHER" id="PTHR46582">
    <property type="entry name" value="ZINC FINGER CCCH DOMAIN-CONTAINING PROTEIN 18"/>
    <property type="match status" value="1"/>
</dbReference>
<feature type="compositionally biased region" description="Basic residues" evidence="5">
    <location>
        <begin position="539"/>
        <end position="553"/>
    </location>
</feature>
<gene>
    <name evidence="7" type="ORF">CHIRRI_LOCUS12363</name>
</gene>
<evidence type="ECO:0000313" key="8">
    <source>
        <dbReference type="Proteomes" id="UP001153620"/>
    </source>
</evidence>
<dbReference type="SUPFAM" id="SSF90229">
    <property type="entry name" value="CCCH zinc finger"/>
    <property type="match status" value="1"/>
</dbReference>
<feature type="compositionally biased region" description="Acidic residues" evidence="5">
    <location>
        <begin position="153"/>
        <end position="165"/>
    </location>
</feature>
<feature type="compositionally biased region" description="Basic and acidic residues" evidence="5">
    <location>
        <begin position="224"/>
        <end position="234"/>
    </location>
</feature>
<dbReference type="AlphaFoldDB" id="A0A9N9S586"/>
<dbReference type="SMART" id="SM00356">
    <property type="entry name" value="ZnF_C3H1"/>
    <property type="match status" value="1"/>
</dbReference>
<evidence type="ECO:0000256" key="3">
    <source>
        <dbReference type="ARBA" id="ARBA00022833"/>
    </source>
</evidence>
<feature type="compositionally biased region" description="Basic and acidic residues" evidence="5">
    <location>
        <begin position="515"/>
        <end position="530"/>
    </location>
</feature>
<feature type="region of interest" description="Disordered" evidence="5">
    <location>
        <begin position="349"/>
        <end position="670"/>
    </location>
</feature>